<reference evidence="1 2" key="1">
    <citation type="submission" date="2020-08" db="EMBL/GenBank/DDBJ databases">
        <authorList>
            <person name="Liu C."/>
            <person name="Sun Q."/>
        </authorList>
    </citation>
    <scope>NUCLEOTIDE SEQUENCE [LARGE SCALE GENOMIC DNA]</scope>
    <source>
        <strain evidence="1 2">NSJ-59</strain>
    </source>
</reference>
<dbReference type="RefSeq" id="WP_186502945.1">
    <property type="nucleotide sequence ID" value="NZ_JACOGK010000014.1"/>
</dbReference>
<gene>
    <name evidence="1" type="ORF">H8J70_05940</name>
</gene>
<name>A0ABR6VI06_9FIRM</name>
<accession>A0ABR6VI06</accession>
<dbReference type="Proteomes" id="UP000606870">
    <property type="component" value="Unassembled WGS sequence"/>
</dbReference>
<keyword evidence="2" id="KW-1185">Reference proteome</keyword>
<sequence>MGSENQDGMAEFNSCEEMIVTVSALRRNGTRRHVADGKKAHSDSLDCHLPLSRTVL</sequence>
<evidence type="ECO:0000313" key="1">
    <source>
        <dbReference type="EMBL" id="MBC3536788.1"/>
    </source>
</evidence>
<dbReference type="EMBL" id="JACOGK010000014">
    <property type="protein sequence ID" value="MBC3536788.1"/>
    <property type="molecule type" value="Genomic_DNA"/>
</dbReference>
<organism evidence="1 2">
    <name type="scientific">Megasphaera hominis</name>
    <dbReference type="NCBI Taxonomy" id="159836"/>
    <lineage>
        <taxon>Bacteria</taxon>
        <taxon>Bacillati</taxon>
        <taxon>Bacillota</taxon>
        <taxon>Negativicutes</taxon>
        <taxon>Veillonellales</taxon>
        <taxon>Veillonellaceae</taxon>
        <taxon>Megasphaera</taxon>
    </lineage>
</organism>
<comment type="caution">
    <text evidence="1">The sequence shown here is derived from an EMBL/GenBank/DDBJ whole genome shotgun (WGS) entry which is preliminary data.</text>
</comment>
<proteinExistence type="predicted"/>
<protein>
    <submittedName>
        <fullName evidence="1">Uncharacterized protein</fullName>
    </submittedName>
</protein>
<evidence type="ECO:0000313" key="2">
    <source>
        <dbReference type="Proteomes" id="UP000606870"/>
    </source>
</evidence>